<dbReference type="InterPro" id="IPR000305">
    <property type="entry name" value="GIY-YIG_endonuc"/>
</dbReference>
<evidence type="ECO:0000259" key="4">
    <source>
        <dbReference type="PROSITE" id="PS50164"/>
    </source>
</evidence>
<dbReference type="InterPro" id="IPR036390">
    <property type="entry name" value="WH_DNA-bd_sf"/>
</dbReference>
<dbReference type="SMART" id="SM00345">
    <property type="entry name" value="HTH_GNTR"/>
    <property type="match status" value="1"/>
</dbReference>
<feature type="domain" description="HTH gntR-type" evidence="5">
    <location>
        <begin position="98"/>
        <end position="166"/>
    </location>
</feature>
<keyword evidence="7" id="KW-1185">Reference proteome</keyword>
<comment type="caution">
    <text evidence="6">The sequence shown here is derived from an EMBL/GenBank/DDBJ whole genome shotgun (WGS) entry which is preliminary data.</text>
</comment>
<sequence>MPRTPERTALYRFYGECDRLLYVGISKNPDQRWKEHKQLSPWSRQVSRREVEWFASRSAASVAEVAAIKSERPAHNGRDNFETAQLGDNWPSLAAIKRGKADALAELIRQEIRSARWRPGQKTPSREVMAAAVGVSLSTAELATVTLVREGVLVHRDGAGLFVSQRASSP</sequence>
<evidence type="ECO:0000256" key="1">
    <source>
        <dbReference type="ARBA" id="ARBA00023015"/>
    </source>
</evidence>
<dbReference type="Gene3D" id="1.10.10.10">
    <property type="entry name" value="Winged helix-like DNA-binding domain superfamily/Winged helix DNA-binding domain"/>
    <property type="match status" value="1"/>
</dbReference>
<evidence type="ECO:0000259" key="5">
    <source>
        <dbReference type="PROSITE" id="PS50949"/>
    </source>
</evidence>
<dbReference type="InterPro" id="IPR035901">
    <property type="entry name" value="GIY-YIG_endonuc_sf"/>
</dbReference>
<gene>
    <name evidence="6" type="ORF">RM844_30170</name>
</gene>
<dbReference type="SUPFAM" id="SSF82771">
    <property type="entry name" value="GIY-YIG endonuclease"/>
    <property type="match status" value="1"/>
</dbReference>
<keyword evidence="3" id="KW-0804">Transcription</keyword>
<evidence type="ECO:0000256" key="2">
    <source>
        <dbReference type="ARBA" id="ARBA00023125"/>
    </source>
</evidence>
<dbReference type="Pfam" id="PF01541">
    <property type="entry name" value="GIY-YIG"/>
    <property type="match status" value="1"/>
</dbReference>
<protein>
    <submittedName>
        <fullName evidence="6">GntR family transcriptional regulator</fullName>
    </submittedName>
</protein>
<name>A0ABU2K0E4_9ACTN</name>
<dbReference type="InterPro" id="IPR036388">
    <property type="entry name" value="WH-like_DNA-bd_sf"/>
</dbReference>
<evidence type="ECO:0000313" key="7">
    <source>
        <dbReference type="Proteomes" id="UP001183410"/>
    </source>
</evidence>
<evidence type="ECO:0000256" key="3">
    <source>
        <dbReference type="ARBA" id="ARBA00023163"/>
    </source>
</evidence>
<organism evidence="6 7">
    <name type="scientific">Streptomyces chisholmiae</name>
    <dbReference type="NCBI Taxonomy" id="3075540"/>
    <lineage>
        <taxon>Bacteria</taxon>
        <taxon>Bacillati</taxon>
        <taxon>Actinomycetota</taxon>
        <taxon>Actinomycetes</taxon>
        <taxon>Kitasatosporales</taxon>
        <taxon>Streptomycetaceae</taxon>
        <taxon>Streptomyces</taxon>
    </lineage>
</organism>
<keyword evidence="2" id="KW-0238">DNA-binding</keyword>
<reference evidence="7" key="1">
    <citation type="submission" date="2023-07" db="EMBL/GenBank/DDBJ databases">
        <title>30 novel species of actinomycetes from the DSMZ collection.</title>
        <authorList>
            <person name="Nouioui I."/>
        </authorList>
    </citation>
    <scope>NUCLEOTIDE SEQUENCE [LARGE SCALE GENOMIC DNA]</scope>
    <source>
        <strain evidence="7">DSM 44915</strain>
    </source>
</reference>
<dbReference type="Proteomes" id="UP001183410">
    <property type="component" value="Unassembled WGS sequence"/>
</dbReference>
<dbReference type="SUPFAM" id="SSF46785">
    <property type="entry name" value="Winged helix' DNA-binding domain"/>
    <property type="match status" value="1"/>
</dbReference>
<accession>A0ABU2K0E4</accession>
<proteinExistence type="predicted"/>
<dbReference type="PROSITE" id="PS50164">
    <property type="entry name" value="GIY_YIG"/>
    <property type="match status" value="1"/>
</dbReference>
<dbReference type="EMBL" id="JAVREO010000029">
    <property type="protein sequence ID" value="MDT0270547.1"/>
    <property type="molecule type" value="Genomic_DNA"/>
</dbReference>
<dbReference type="RefSeq" id="WP_311670612.1">
    <property type="nucleotide sequence ID" value="NZ_JAVREO010000029.1"/>
</dbReference>
<dbReference type="PROSITE" id="PS50949">
    <property type="entry name" value="HTH_GNTR"/>
    <property type="match status" value="1"/>
</dbReference>
<evidence type="ECO:0000313" key="6">
    <source>
        <dbReference type="EMBL" id="MDT0270547.1"/>
    </source>
</evidence>
<feature type="domain" description="GIY-YIG" evidence="4">
    <location>
        <begin position="6"/>
        <end position="77"/>
    </location>
</feature>
<dbReference type="InterPro" id="IPR000524">
    <property type="entry name" value="Tscrpt_reg_HTH_GntR"/>
</dbReference>
<keyword evidence="1" id="KW-0805">Transcription regulation</keyword>
<dbReference type="Pfam" id="PF00392">
    <property type="entry name" value="GntR"/>
    <property type="match status" value="1"/>
</dbReference>